<proteinExistence type="predicted"/>
<evidence type="ECO:0008006" key="3">
    <source>
        <dbReference type="Google" id="ProtNLM"/>
    </source>
</evidence>
<dbReference type="Proteomes" id="UP000030982">
    <property type="component" value="Unassembled WGS sequence"/>
</dbReference>
<gene>
    <name evidence="1" type="ORF">LK10_01415</name>
</gene>
<dbReference type="STRING" id="1338436.LK10_01415"/>
<evidence type="ECO:0000313" key="1">
    <source>
        <dbReference type="EMBL" id="KHL05433.1"/>
    </source>
</evidence>
<reference evidence="1 2" key="1">
    <citation type="submission" date="2014-09" db="EMBL/GenBank/DDBJ databases">
        <title>Genome sequence of Sinomonas sp. MUSC 117.</title>
        <authorList>
            <person name="Lee L.-H."/>
        </authorList>
    </citation>
    <scope>NUCLEOTIDE SEQUENCE [LARGE SCALE GENOMIC DNA]</scope>
    <source>
        <strain evidence="1 2">MUSC 117</strain>
    </source>
</reference>
<protein>
    <recommendedName>
        <fullName evidence="3">Pilus assembly protein TadE</fullName>
    </recommendedName>
</protein>
<sequence>MAPCSRGAVTAELAVGVLAVVALLGVLLTALSAAIMQLQVEEAVRGAAREIARGESPETATALAKRIAGDAVIITVGVDGSTASVAARMQVPGPLAIVGGVVAQATASVRLESAP</sequence>
<dbReference type="InterPro" id="IPR049790">
    <property type="entry name" value="Rv3655c/TadE"/>
</dbReference>
<dbReference type="EMBL" id="JTDL01000016">
    <property type="protein sequence ID" value="KHL05433.1"/>
    <property type="molecule type" value="Genomic_DNA"/>
</dbReference>
<keyword evidence="2" id="KW-1185">Reference proteome</keyword>
<organism evidence="1 2">
    <name type="scientific">Sinomonas humi</name>
    <dbReference type="NCBI Taxonomy" id="1338436"/>
    <lineage>
        <taxon>Bacteria</taxon>
        <taxon>Bacillati</taxon>
        <taxon>Actinomycetota</taxon>
        <taxon>Actinomycetes</taxon>
        <taxon>Micrococcales</taxon>
        <taxon>Micrococcaceae</taxon>
        <taxon>Sinomonas</taxon>
    </lineage>
</organism>
<comment type="caution">
    <text evidence="1">The sequence shown here is derived from an EMBL/GenBank/DDBJ whole genome shotgun (WGS) entry which is preliminary data.</text>
</comment>
<evidence type="ECO:0000313" key="2">
    <source>
        <dbReference type="Proteomes" id="UP000030982"/>
    </source>
</evidence>
<dbReference type="NCBIfam" id="NF041390">
    <property type="entry name" value="TadE_Rv3655c"/>
    <property type="match status" value="1"/>
</dbReference>
<name>A0A0B2APU5_9MICC</name>
<accession>A0A0B2APU5</accession>
<dbReference type="AlphaFoldDB" id="A0A0B2APU5"/>